<keyword evidence="1" id="KW-0812">Transmembrane</keyword>
<organism evidence="2">
    <name type="scientific">Herbiconiux sp. A18JL235</name>
    <dbReference type="NCBI Taxonomy" id="3152363"/>
    <lineage>
        <taxon>Bacteria</taxon>
        <taxon>Bacillati</taxon>
        <taxon>Actinomycetota</taxon>
        <taxon>Actinomycetes</taxon>
        <taxon>Micrococcales</taxon>
        <taxon>Microbacteriaceae</taxon>
        <taxon>Herbiconiux</taxon>
    </lineage>
</organism>
<keyword evidence="1" id="KW-0472">Membrane</keyword>
<dbReference type="EMBL" id="CP162511">
    <property type="protein sequence ID" value="XDI03715.1"/>
    <property type="molecule type" value="Genomic_DNA"/>
</dbReference>
<keyword evidence="1" id="KW-1133">Transmembrane helix</keyword>
<sequence>MADLIVIAFDTEEQAEGAYEKVQELQGDLIVQLAGLALVTVDHDGKTHVKNPGAVGNIGLGAAGGALFGTLIGILFFIPFVGLVFGGLFGALFAGIDKTGLNSEFRAQVKDAVSAGKSAVVVYTTKLTEDKFAAALAPYNGTVIKTSLSAEDEQALIHDLSGQPTA</sequence>
<evidence type="ECO:0000256" key="1">
    <source>
        <dbReference type="SAM" id="Phobius"/>
    </source>
</evidence>
<gene>
    <name evidence="2" type="ORF">ABFY20_10150</name>
</gene>
<dbReference type="RefSeq" id="WP_171704784.1">
    <property type="nucleotide sequence ID" value="NZ_CP162511.1"/>
</dbReference>
<name>A0AB39BB56_9MICO</name>
<feature type="transmembrane region" description="Helical" evidence="1">
    <location>
        <begin position="66"/>
        <end position="96"/>
    </location>
</feature>
<protein>
    <submittedName>
        <fullName evidence="2">DUF1269 domain-containing protein</fullName>
    </submittedName>
</protein>
<reference evidence="2" key="1">
    <citation type="submission" date="2024-05" db="EMBL/GenBank/DDBJ databases">
        <title>Herbiconiux sp. A18JL235.</title>
        <authorList>
            <person name="Zhang G."/>
        </authorList>
    </citation>
    <scope>NUCLEOTIDE SEQUENCE</scope>
    <source>
        <strain evidence="2">A18JL235</strain>
    </source>
</reference>
<evidence type="ECO:0000313" key="2">
    <source>
        <dbReference type="EMBL" id="XDI03715.1"/>
    </source>
</evidence>
<proteinExistence type="predicted"/>
<dbReference type="InterPro" id="IPR009200">
    <property type="entry name" value="DUF1269_membrane"/>
</dbReference>
<dbReference type="Pfam" id="PF06897">
    <property type="entry name" value="DUF1269"/>
    <property type="match status" value="1"/>
</dbReference>
<accession>A0AB39BB56</accession>
<dbReference type="AlphaFoldDB" id="A0AB39BB56"/>